<accession>A0A2P7NUE6</accession>
<feature type="compositionally biased region" description="Basic and acidic residues" evidence="1">
    <location>
        <begin position="51"/>
        <end position="63"/>
    </location>
</feature>
<dbReference type="EMBL" id="PXXU01000027">
    <property type="protein sequence ID" value="PSJ17094.1"/>
    <property type="molecule type" value="Genomic_DNA"/>
</dbReference>
<feature type="chain" id="PRO_5015165723" description="Phage infection protein" evidence="2">
    <location>
        <begin position="23"/>
        <end position="84"/>
    </location>
</feature>
<protein>
    <recommendedName>
        <fullName evidence="5">Phage infection protein</fullName>
    </recommendedName>
</protein>
<dbReference type="RefSeq" id="WP_106707095.1">
    <property type="nucleotide sequence ID" value="NZ_PXXU01000027.1"/>
</dbReference>
<name>A0A2P7NUE6_9PROT</name>
<proteinExistence type="predicted"/>
<sequence>MKRLSIITILMFSMGSAFTSFSAEKTAEDYLESSNKMNHQLDQIRYDRSINDSNRTAHSENNKDAASITARVGQNADDREVRRI</sequence>
<feature type="region of interest" description="Disordered" evidence="1">
    <location>
        <begin position="51"/>
        <end position="84"/>
    </location>
</feature>
<feature type="signal peptide" evidence="2">
    <location>
        <begin position="1"/>
        <end position="22"/>
    </location>
</feature>
<keyword evidence="4" id="KW-1185">Reference proteome</keyword>
<dbReference type="Proteomes" id="UP000241912">
    <property type="component" value="Unassembled WGS sequence"/>
</dbReference>
<comment type="caution">
    <text evidence="3">The sequence shown here is derived from an EMBL/GenBank/DDBJ whole genome shotgun (WGS) entry which is preliminary data.</text>
</comment>
<evidence type="ECO:0008006" key="5">
    <source>
        <dbReference type="Google" id="ProtNLM"/>
    </source>
</evidence>
<keyword evidence="2" id="KW-0732">Signal</keyword>
<evidence type="ECO:0000256" key="2">
    <source>
        <dbReference type="SAM" id="SignalP"/>
    </source>
</evidence>
<evidence type="ECO:0000313" key="4">
    <source>
        <dbReference type="Proteomes" id="UP000241912"/>
    </source>
</evidence>
<organism evidence="3 4">
    <name type="scientific">Nitrosomonas supralitoralis</name>
    <dbReference type="NCBI Taxonomy" id="2116706"/>
    <lineage>
        <taxon>Bacteria</taxon>
        <taxon>Pseudomonadati</taxon>
        <taxon>Pseudomonadota</taxon>
        <taxon>Betaproteobacteria</taxon>
        <taxon>Nitrosomonadales</taxon>
        <taxon>Nitrosomonadaceae</taxon>
        <taxon>Nitrosomonas</taxon>
    </lineage>
</organism>
<reference evidence="3 4" key="1">
    <citation type="submission" date="2018-03" db="EMBL/GenBank/DDBJ databases">
        <title>Draft genome of Nitrosomonas supralitoralis APG5.</title>
        <authorList>
            <person name="Urakawa H."/>
            <person name="Lopez J.V."/>
        </authorList>
    </citation>
    <scope>NUCLEOTIDE SEQUENCE [LARGE SCALE GENOMIC DNA]</scope>
    <source>
        <strain evidence="3 4">APG5</strain>
    </source>
</reference>
<evidence type="ECO:0000313" key="3">
    <source>
        <dbReference type="EMBL" id="PSJ17094.1"/>
    </source>
</evidence>
<dbReference type="AlphaFoldDB" id="A0A2P7NUE6"/>
<dbReference type="OrthoDB" id="8549246at2"/>
<gene>
    <name evidence="3" type="ORF">C7H79_09765</name>
</gene>
<evidence type="ECO:0000256" key="1">
    <source>
        <dbReference type="SAM" id="MobiDB-lite"/>
    </source>
</evidence>